<dbReference type="Pfam" id="PF00930">
    <property type="entry name" value="DPPIV_N"/>
    <property type="match status" value="1"/>
</dbReference>
<evidence type="ECO:0000259" key="3">
    <source>
        <dbReference type="Pfam" id="PF00930"/>
    </source>
</evidence>
<dbReference type="InterPro" id="IPR050278">
    <property type="entry name" value="Serine_Prot_S9B/DPPIV"/>
</dbReference>
<dbReference type="SUPFAM" id="SSF53474">
    <property type="entry name" value="alpha/beta-Hydrolases"/>
    <property type="match status" value="1"/>
</dbReference>
<feature type="domain" description="Peptidase S9 prolyl oligopeptidase catalytic" evidence="2">
    <location>
        <begin position="496"/>
        <end position="696"/>
    </location>
</feature>
<evidence type="ECO:0000256" key="1">
    <source>
        <dbReference type="SAM" id="SignalP"/>
    </source>
</evidence>
<dbReference type="SUPFAM" id="SSF82171">
    <property type="entry name" value="DPP6 N-terminal domain-like"/>
    <property type="match status" value="1"/>
</dbReference>
<name>A0ABT3Q0S4_9BACT</name>
<sequence>MTQIAMKYFFRSVILLLLLPLVSQAQSELDTLSLESIFYEPLLAGNRPDFTAFSPDLSRIYYQANDSAKTEEKYYTVDLNGQNKDTTSARFKSVFRVSPDGSKLTYSDEGDIWIADTNFTNKTRLVSSELSEYDPTWGPESQRIAYIQEGNAWILNTQTSELRQVTNKKEEEPDFSILDWAGSNKLVLSQWDTSDYEEYYFPEYVGEKVQTGATRRGIPTQLISVAYLDSSKVEVMHKQKGYLDTDISASGPYLAIDVLDAPMKKREIIVFDLEEPKETAVFEDSTQGWFYGTDLNFSPEGNKLMFFSEQDGWNHIYSVDPDGSNLQKHTEGEFEVSWAEWISNHRIVFASSETGPGERHLYTLNTQTNEIQKLTSRAGYRQDFKLSRDHRYLVYKYTYFNEPFELYALDLENPKEVRLTHTIPDRFKNIDWQREDYIRFTSRDRETELSMSVLEPLDIQPERDYPVVVFVHGAGSLQNVYKGWSNSYPREYMFHQYLTAHGYYVMEVDYRHSTGYGREFREDVTNWMGKYETRDIIDGINYLAKHYPQADTSSTGIYGGSYGGFMALYATSVAPEYFDAAAALRAVTNWENYYNTNPWYTLPRLGKPSQDSIHYDRSSPIGYVDQLEDPVLILHGLTDNNVGFQDAAQYIEKLVQAGDKEFEMMMYPSERHSFEDPDAWYDEYSRIFEFFEEHLK</sequence>
<dbReference type="Proteomes" id="UP001207337">
    <property type="component" value="Unassembled WGS sequence"/>
</dbReference>
<dbReference type="PANTHER" id="PTHR11731">
    <property type="entry name" value="PROTEASE FAMILY S9B,C DIPEPTIDYL-PEPTIDASE IV-RELATED"/>
    <property type="match status" value="1"/>
</dbReference>
<dbReference type="Pfam" id="PF00326">
    <property type="entry name" value="Peptidase_S9"/>
    <property type="match status" value="1"/>
</dbReference>
<proteinExistence type="predicted"/>
<feature type="signal peptide" evidence="1">
    <location>
        <begin position="1"/>
        <end position="25"/>
    </location>
</feature>
<evidence type="ECO:0000313" key="5">
    <source>
        <dbReference type="Proteomes" id="UP001207337"/>
    </source>
</evidence>
<evidence type="ECO:0000259" key="2">
    <source>
        <dbReference type="Pfam" id="PF00326"/>
    </source>
</evidence>
<accession>A0ABT3Q0S4</accession>
<dbReference type="PANTHER" id="PTHR11731:SF193">
    <property type="entry name" value="DIPEPTIDYL PEPTIDASE 9"/>
    <property type="match status" value="1"/>
</dbReference>
<keyword evidence="1" id="KW-0732">Signal</keyword>
<dbReference type="InterPro" id="IPR002469">
    <property type="entry name" value="Peptidase_S9B_N"/>
</dbReference>
<keyword evidence="5" id="KW-1185">Reference proteome</keyword>
<feature type="domain" description="Dipeptidylpeptidase IV N-terminal" evidence="3">
    <location>
        <begin position="106"/>
        <end position="403"/>
    </location>
</feature>
<protein>
    <submittedName>
        <fullName evidence="4">DUF2920 family protein</fullName>
    </submittedName>
</protein>
<dbReference type="EMBL" id="JAJNDC010000003">
    <property type="protein sequence ID" value="MCW9713704.1"/>
    <property type="molecule type" value="Genomic_DNA"/>
</dbReference>
<dbReference type="Gene3D" id="2.140.10.30">
    <property type="entry name" value="Dipeptidylpeptidase IV, N-terminal domain"/>
    <property type="match status" value="1"/>
</dbReference>
<feature type="chain" id="PRO_5046901215" evidence="1">
    <location>
        <begin position="26"/>
        <end position="696"/>
    </location>
</feature>
<evidence type="ECO:0000313" key="4">
    <source>
        <dbReference type="EMBL" id="MCW9713704.1"/>
    </source>
</evidence>
<dbReference type="InterPro" id="IPR029058">
    <property type="entry name" value="AB_hydrolase_fold"/>
</dbReference>
<organism evidence="4 5">
    <name type="scientific">Fodinibius salicampi</name>
    <dbReference type="NCBI Taxonomy" id="1920655"/>
    <lineage>
        <taxon>Bacteria</taxon>
        <taxon>Pseudomonadati</taxon>
        <taxon>Balneolota</taxon>
        <taxon>Balneolia</taxon>
        <taxon>Balneolales</taxon>
        <taxon>Balneolaceae</taxon>
        <taxon>Fodinibius</taxon>
    </lineage>
</organism>
<dbReference type="Gene3D" id="3.40.50.1820">
    <property type="entry name" value="alpha/beta hydrolase"/>
    <property type="match status" value="1"/>
</dbReference>
<reference evidence="4 5" key="1">
    <citation type="submission" date="2021-11" db="EMBL/GenBank/DDBJ databases">
        <title>Aliifidinibius sp. nov., a new bacterium isolated from saline soil.</title>
        <authorList>
            <person name="Galisteo C."/>
            <person name="De La Haba R."/>
            <person name="Sanchez-Porro C."/>
            <person name="Ventosa A."/>
        </authorList>
    </citation>
    <scope>NUCLEOTIDE SEQUENCE [LARGE SCALE GENOMIC DNA]</scope>
    <source>
        <strain evidence="4 5">KACC 190600</strain>
    </source>
</reference>
<dbReference type="InterPro" id="IPR001375">
    <property type="entry name" value="Peptidase_S9_cat"/>
</dbReference>
<comment type="caution">
    <text evidence="4">The sequence shown here is derived from an EMBL/GenBank/DDBJ whole genome shotgun (WGS) entry which is preliminary data.</text>
</comment>
<dbReference type="RefSeq" id="WP_265790567.1">
    <property type="nucleotide sequence ID" value="NZ_JAJNDC010000003.1"/>
</dbReference>
<gene>
    <name evidence="4" type="ORF">LQ318_12400</name>
</gene>